<feature type="region of interest" description="Disordered" evidence="5">
    <location>
        <begin position="71"/>
        <end position="228"/>
    </location>
</feature>
<feature type="compositionally biased region" description="Polar residues" evidence="5">
    <location>
        <begin position="112"/>
        <end position="124"/>
    </location>
</feature>
<accession>A0AA35RNR6</accession>
<name>A0AA35RNR6_GEOBA</name>
<proteinExistence type="predicted"/>
<evidence type="ECO:0000256" key="2">
    <source>
        <dbReference type="ARBA" id="ARBA00022833"/>
    </source>
</evidence>
<dbReference type="GO" id="GO:0046872">
    <property type="term" value="F:metal ion binding"/>
    <property type="evidence" value="ECO:0007669"/>
    <property type="project" value="UniProtKB-KW"/>
</dbReference>
<evidence type="ECO:0000256" key="3">
    <source>
        <dbReference type="ARBA" id="ARBA00023038"/>
    </source>
</evidence>
<dbReference type="CDD" id="cd08368">
    <property type="entry name" value="LIM"/>
    <property type="match status" value="1"/>
</dbReference>
<organism evidence="7 8">
    <name type="scientific">Geodia barretti</name>
    <name type="common">Barrett's horny sponge</name>
    <dbReference type="NCBI Taxonomy" id="519541"/>
    <lineage>
        <taxon>Eukaryota</taxon>
        <taxon>Metazoa</taxon>
        <taxon>Porifera</taxon>
        <taxon>Demospongiae</taxon>
        <taxon>Heteroscleromorpha</taxon>
        <taxon>Tetractinellida</taxon>
        <taxon>Astrophorina</taxon>
        <taxon>Geodiidae</taxon>
        <taxon>Geodia</taxon>
    </lineage>
</organism>
<evidence type="ECO:0000256" key="4">
    <source>
        <dbReference type="PROSITE-ProRule" id="PRU00125"/>
    </source>
</evidence>
<dbReference type="PROSITE" id="PS00478">
    <property type="entry name" value="LIM_DOMAIN_1"/>
    <property type="match status" value="1"/>
</dbReference>
<feature type="region of interest" description="Disordered" evidence="5">
    <location>
        <begin position="242"/>
        <end position="268"/>
    </location>
</feature>
<reference evidence="7" key="1">
    <citation type="submission" date="2023-03" db="EMBL/GenBank/DDBJ databases">
        <authorList>
            <person name="Steffen K."/>
            <person name="Cardenas P."/>
        </authorList>
    </citation>
    <scope>NUCLEOTIDE SEQUENCE</scope>
</reference>
<dbReference type="InterPro" id="IPR001781">
    <property type="entry name" value="Znf_LIM"/>
</dbReference>
<evidence type="ECO:0000256" key="5">
    <source>
        <dbReference type="SAM" id="MobiDB-lite"/>
    </source>
</evidence>
<keyword evidence="3 4" id="KW-0440">LIM domain</keyword>
<dbReference type="SMART" id="SM00132">
    <property type="entry name" value="LIM"/>
    <property type="match status" value="1"/>
</dbReference>
<feature type="compositionally biased region" description="Low complexity" evidence="5">
    <location>
        <begin position="76"/>
        <end position="89"/>
    </location>
</feature>
<comment type="caution">
    <text evidence="7">The sequence shown here is derived from an EMBL/GenBank/DDBJ whole genome shotgun (WGS) entry which is preliminary data.</text>
</comment>
<sequence>MGESQEDTSEHDCQKCGKEIQQVPYKYAGKYFHARCLTCNYCSKKLAGKPFLCVEHKIFCGDQCQDNYQEPRSSEAATTANISNNASNDTDSDGQSLTNGHSQGDESLLEALNSTETTPSASPLPQTPPRGVRITDYPGHTLSQSPPGSIRRSSLSVSESSLTGSFTSDAGSPGQPRKRILKKPHGPRKHKSNRVHWNIPEEGGGDGVSLLSFESTSTTSGVSPSSYLQGVSECRRNWREFEEPPAPGSTGLTPMKQLRPPPRKPRGVCRLHPLVILGVSAHRTSTSVRNGDQ</sequence>
<dbReference type="EMBL" id="CASHTH010001265">
    <property type="protein sequence ID" value="CAI8013472.1"/>
    <property type="molecule type" value="Genomic_DNA"/>
</dbReference>
<keyword evidence="1 4" id="KW-0479">Metal-binding</keyword>
<evidence type="ECO:0000313" key="7">
    <source>
        <dbReference type="EMBL" id="CAI8013472.1"/>
    </source>
</evidence>
<evidence type="ECO:0000259" key="6">
    <source>
        <dbReference type="PROSITE" id="PS50023"/>
    </source>
</evidence>
<dbReference type="AlphaFoldDB" id="A0AA35RNR6"/>
<evidence type="ECO:0000313" key="8">
    <source>
        <dbReference type="Proteomes" id="UP001174909"/>
    </source>
</evidence>
<dbReference type="PROSITE" id="PS50023">
    <property type="entry name" value="LIM_DOMAIN_2"/>
    <property type="match status" value="1"/>
</dbReference>
<feature type="compositionally biased region" description="Basic residues" evidence="5">
    <location>
        <begin position="176"/>
        <end position="194"/>
    </location>
</feature>
<feature type="domain" description="LIM zinc-binding" evidence="6">
    <location>
        <begin position="11"/>
        <end position="71"/>
    </location>
</feature>
<dbReference type="Gene3D" id="2.10.110.10">
    <property type="entry name" value="Cysteine Rich Protein"/>
    <property type="match status" value="1"/>
</dbReference>
<evidence type="ECO:0000256" key="1">
    <source>
        <dbReference type="ARBA" id="ARBA00022723"/>
    </source>
</evidence>
<dbReference type="Pfam" id="PF00412">
    <property type="entry name" value="LIM"/>
    <property type="match status" value="1"/>
</dbReference>
<dbReference type="Proteomes" id="UP001174909">
    <property type="component" value="Unassembled WGS sequence"/>
</dbReference>
<gene>
    <name evidence="7" type="ORF">GBAR_LOCUS8538</name>
</gene>
<keyword evidence="8" id="KW-1185">Reference proteome</keyword>
<keyword evidence="2 4" id="KW-0862">Zinc</keyword>
<feature type="compositionally biased region" description="Low complexity" evidence="5">
    <location>
        <begin position="148"/>
        <end position="168"/>
    </location>
</feature>
<feature type="compositionally biased region" description="Low complexity" evidence="5">
    <location>
        <begin position="215"/>
        <end position="226"/>
    </location>
</feature>
<protein>
    <recommendedName>
        <fullName evidence="6">LIM zinc-binding domain-containing protein</fullName>
    </recommendedName>
</protein>